<name>A0A2P2P5D2_RHIMU</name>
<evidence type="ECO:0000313" key="1">
    <source>
        <dbReference type="EMBL" id="MBX49948.1"/>
    </source>
</evidence>
<organism evidence="1">
    <name type="scientific">Rhizophora mucronata</name>
    <name type="common">Asiatic mangrove</name>
    <dbReference type="NCBI Taxonomy" id="61149"/>
    <lineage>
        <taxon>Eukaryota</taxon>
        <taxon>Viridiplantae</taxon>
        <taxon>Streptophyta</taxon>
        <taxon>Embryophyta</taxon>
        <taxon>Tracheophyta</taxon>
        <taxon>Spermatophyta</taxon>
        <taxon>Magnoliopsida</taxon>
        <taxon>eudicotyledons</taxon>
        <taxon>Gunneridae</taxon>
        <taxon>Pentapetalae</taxon>
        <taxon>rosids</taxon>
        <taxon>fabids</taxon>
        <taxon>Malpighiales</taxon>
        <taxon>Rhizophoraceae</taxon>
        <taxon>Rhizophora</taxon>
    </lineage>
</organism>
<sequence>MAGGSNEHFWWMKARVIALLPTRRNENGKKFRS</sequence>
<accession>A0A2P2P5D2</accession>
<protein>
    <submittedName>
        <fullName evidence="1">Uncharacterized protein</fullName>
    </submittedName>
</protein>
<reference evidence="1" key="1">
    <citation type="submission" date="2018-02" db="EMBL/GenBank/DDBJ databases">
        <title>Rhizophora mucronata_Transcriptome.</title>
        <authorList>
            <person name="Meera S.P."/>
            <person name="Sreeshan A."/>
            <person name="Augustine A."/>
        </authorList>
    </citation>
    <scope>NUCLEOTIDE SEQUENCE</scope>
    <source>
        <tissue evidence="1">Leaf</tissue>
    </source>
</reference>
<dbReference type="EMBL" id="GGEC01069464">
    <property type="protein sequence ID" value="MBX49948.1"/>
    <property type="molecule type" value="Transcribed_RNA"/>
</dbReference>
<dbReference type="AlphaFoldDB" id="A0A2P2P5D2"/>
<proteinExistence type="predicted"/>